<evidence type="ECO:0000256" key="1">
    <source>
        <dbReference type="SAM" id="Phobius"/>
    </source>
</evidence>
<feature type="non-terminal residue" evidence="2">
    <location>
        <position position="1"/>
    </location>
</feature>
<keyword evidence="3" id="KW-1185">Reference proteome</keyword>
<reference evidence="2" key="1">
    <citation type="submission" date="2018-05" db="EMBL/GenBank/DDBJ databases">
        <title>Draft genome of Mucuna pruriens seed.</title>
        <authorList>
            <person name="Nnadi N.E."/>
            <person name="Vos R."/>
            <person name="Hasami M.H."/>
            <person name="Devisetty U.K."/>
            <person name="Aguiy J.C."/>
        </authorList>
    </citation>
    <scope>NUCLEOTIDE SEQUENCE [LARGE SCALE GENOMIC DNA]</scope>
    <source>
        <strain evidence="2">JCA_2017</strain>
    </source>
</reference>
<dbReference type="EMBL" id="QJKJ01002169">
    <property type="protein sequence ID" value="RDY03971.1"/>
    <property type="molecule type" value="Genomic_DNA"/>
</dbReference>
<keyword evidence="1" id="KW-1133">Transmembrane helix</keyword>
<feature type="transmembrane region" description="Helical" evidence="1">
    <location>
        <begin position="85"/>
        <end position="104"/>
    </location>
</feature>
<proteinExistence type="predicted"/>
<sequence>MRPSRIPLYLRPASKDNKTTHICLINTPAGLKNKSHFIHHGHEEGHLRCSHRRCLRQRRRSYRRGSCRSPWPKQWSLSCLAPSWLLRWCFCLVFLCLVPLSLTWQETNKRNIEVRNASENRNRM</sequence>
<dbReference type="Proteomes" id="UP000257109">
    <property type="component" value="Unassembled WGS sequence"/>
</dbReference>
<keyword evidence="1" id="KW-0472">Membrane</keyword>
<comment type="caution">
    <text evidence="2">The sequence shown here is derived from an EMBL/GenBank/DDBJ whole genome shotgun (WGS) entry which is preliminary data.</text>
</comment>
<name>A0A371HME8_MUCPR</name>
<protein>
    <submittedName>
        <fullName evidence="2">Uncharacterized protein</fullName>
    </submittedName>
</protein>
<gene>
    <name evidence="2" type="ORF">CR513_12395</name>
</gene>
<evidence type="ECO:0000313" key="2">
    <source>
        <dbReference type="EMBL" id="RDY03971.1"/>
    </source>
</evidence>
<keyword evidence="1" id="KW-0812">Transmembrane</keyword>
<evidence type="ECO:0000313" key="3">
    <source>
        <dbReference type="Proteomes" id="UP000257109"/>
    </source>
</evidence>
<accession>A0A371HME8</accession>
<organism evidence="2 3">
    <name type="scientific">Mucuna pruriens</name>
    <name type="common">Velvet bean</name>
    <name type="synonym">Dolichos pruriens</name>
    <dbReference type="NCBI Taxonomy" id="157652"/>
    <lineage>
        <taxon>Eukaryota</taxon>
        <taxon>Viridiplantae</taxon>
        <taxon>Streptophyta</taxon>
        <taxon>Embryophyta</taxon>
        <taxon>Tracheophyta</taxon>
        <taxon>Spermatophyta</taxon>
        <taxon>Magnoliopsida</taxon>
        <taxon>eudicotyledons</taxon>
        <taxon>Gunneridae</taxon>
        <taxon>Pentapetalae</taxon>
        <taxon>rosids</taxon>
        <taxon>fabids</taxon>
        <taxon>Fabales</taxon>
        <taxon>Fabaceae</taxon>
        <taxon>Papilionoideae</taxon>
        <taxon>50 kb inversion clade</taxon>
        <taxon>NPAAA clade</taxon>
        <taxon>indigoferoid/millettioid clade</taxon>
        <taxon>Phaseoleae</taxon>
        <taxon>Mucuna</taxon>
    </lineage>
</organism>
<dbReference type="AlphaFoldDB" id="A0A371HME8"/>